<feature type="active site" description="Nucleophile" evidence="4">
    <location>
        <position position="185"/>
    </location>
</feature>
<dbReference type="Pfam" id="PF06441">
    <property type="entry name" value="EHN"/>
    <property type="match status" value="1"/>
</dbReference>
<feature type="domain" description="Epoxide hydrolase N-terminal" evidence="5">
    <location>
        <begin position="7"/>
        <end position="120"/>
    </location>
</feature>
<dbReference type="InterPro" id="IPR010497">
    <property type="entry name" value="Epoxide_hydro_N"/>
</dbReference>
<organism evidence="6">
    <name type="scientific">Psilocybe cubensis</name>
    <name type="common">Psychedelic mushroom</name>
    <name type="synonym">Stropharia cubensis</name>
    <dbReference type="NCBI Taxonomy" id="181762"/>
    <lineage>
        <taxon>Eukaryota</taxon>
        <taxon>Fungi</taxon>
        <taxon>Dikarya</taxon>
        <taxon>Basidiomycota</taxon>
        <taxon>Agaricomycotina</taxon>
        <taxon>Agaricomycetes</taxon>
        <taxon>Agaricomycetidae</taxon>
        <taxon>Agaricales</taxon>
        <taxon>Agaricineae</taxon>
        <taxon>Strophariaceae</taxon>
        <taxon>Psilocybe</taxon>
    </lineage>
</organism>
<evidence type="ECO:0000259" key="5">
    <source>
        <dbReference type="Pfam" id="PF06441"/>
    </source>
</evidence>
<dbReference type="AlphaFoldDB" id="A0A8H7XSA1"/>
<dbReference type="PANTHER" id="PTHR21661:SF35">
    <property type="entry name" value="EPOXIDE HYDROLASE"/>
    <property type="match status" value="1"/>
</dbReference>
<dbReference type="EMBL" id="JAFIQS010000011">
    <property type="protein sequence ID" value="KAG5164594.1"/>
    <property type="molecule type" value="Genomic_DNA"/>
</dbReference>
<dbReference type="GO" id="GO:0097176">
    <property type="term" value="P:epoxide metabolic process"/>
    <property type="evidence" value="ECO:0007669"/>
    <property type="project" value="TreeGrafter"/>
</dbReference>
<comment type="similarity">
    <text evidence="1">Belongs to the peptidase S33 family.</text>
</comment>
<evidence type="ECO:0000256" key="2">
    <source>
        <dbReference type="ARBA" id="ARBA00022797"/>
    </source>
</evidence>
<keyword evidence="2" id="KW-0058">Aromatic hydrocarbons catabolism</keyword>
<keyword evidence="3" id="KW-0378">Hydrolase</keyword>
<dbReference type="InterPro" id="IPR016292">
    <property type="entry name" value="Epoxide_hydrolase"/>
</dbReference>
<gene>
    <name evidence="6" type="ORF">JR316_010232</name>
</gene>
<evidence type="ECO:0000256" key="3">
    <source>
        <dbReference type="ARBA" id="ARBA00022801"/>
    </source>
</evidence>
<evidence type="ECO:0000256" key="1">
    <source>
        <dbReference type="ARBA" id="ARBA00010088"/>
    </source>
</evidence>
<evidence type="ECO:0000313" key="6">
    <source>
        <dbReference type="EMBL" id="KAG5164594.1"/>
    </source>
</evidence>
<evidence type="ECO:0000256" key="4">
    <source>
        <dbReference type="PIRSR" id="PIRSR001112-1"/>
    </source>
</evidence>
<dbReference type="PANTHER" id="PTHR21661">
    <property type="entry name" value="EPOXIDE HYDROLASE 1-RELATED"/>
    <property type="match status" value="1"/>
</dbReference>
<dbReference type="PIRSF" id="PIRSF001112">
    <property type="entry name" value="Epoxide_hydrolase"/>
    <property type="match status" value="1"/>
</dbReference>
<reference evidence="6" key="1">
    <citation type="submission" date="2021-02" db="EMBL/GenBank/DDBJ databases">
        <title>Psilocybe cubensis genome.</title>
        <authorList>
            <person name="Mckernan K.J."/>
            <person name="Crawford S."/>
            <person name="Trippe A."/>
            <person name="Kane L.T."/>
            <person name="Mclaughlin S."/>
        </authorList>
    </citation>
    <scope>NUCLEOTIDE SEQUENCE [LARGE SCALE GENOMIC DNA]</scope>
    <source>
        <strain evidence="6">MGC-MH-2018</strain>
    </source>
</reference>
<protein>
    <recommendedName>
        <fullName evidence="5">Epoxide hydrolase N-terminal domain-containing protein</fullName>
    </recommendedName>
</protein>
<accession>A0A8H7XSA1</accession>
<proteinExistence type="inferred from homology"/>
<sequence length="406" mass="46503">MSNESQPQPFRIDIDDATIDWIQARVRNARIVPDVKHPKGMEWADGVPGNVMDRLVKYWREEYDWRKVEAKLNSTYKMFTLDIPEGNELIKLHYVHHRSDRADAIPLLFLHGWPGNFTEVEYLLSLTKPEDPSQQAFHVIAPSLPGFVFSSSPKEADFSISKIGSICNQLMFKLGYTRYIGQGGDWGSFILRSMASSFPKSCIGIHINFLAAKQPSPFTHPLAYLRLLIGDFTPDQKKRIERGQWFFTDEWGYSEIAGTKPQTLAYSLTDSPIGMLSWLFDKMTPLVQPGYVWEPEKVITWVMLYLLSGSSWHARIYKYGAPVIPPQNDVKIVPGEVEFGASCFPYDIGYIPIWWAKAELAKNIIFWKEHSKGGHFAATESPEVLKADIREFVERLSDKARKSLKY</sequence>
<name>A0A8H7XSA1_PSICU</name>
<dbReference type="InterPro" id="IPR000639">
    <property type="entry name" value="Epox_hydrolase-like"/>
</dbReference>
<dbReference type="Gene3D" id="3.40.50.1820">
    <property type="entry name" value="alpha/beta hydrolase"/>
    <property type="match status" value="1"/>
</dbReference>
<dbReference type="GO" id="GO:0004301">
    <property type="term" value="F:epoxide hydrolase activity"/>
    <property type="evidence" value="ECO:0007669"/>
    <property type="project" value="TreeGrafter"/>
</dbReference>
<feature type="active site" description="Proton donor" evidence="4">
    <location>
        <position position="317"/>
    </location>
</feature>
<feature type="active site" description="Proton acceptor" evidence="4">
    <location>
        <position position="375"/>
    </location>
</feature>
<dbReference type="PRINTS" id="PR00412">
    <property type="entry name" value="EPOXHYDRLASE"/>
</dbReference>
<dbReference type="SUPFAM" id="SSF53474">
    <property type="entry name" value="alpha/beta-Hydrolases"/>
    <property type="match status" value="1"/>
</dbReference>
<dbReference type="InterPro" id="IPR029058">
    <property type="entry name" value="AB_hydrolase_fold"/>
</dbReference>
<dbReference type="OrthoDB" id="7130006at2759"/>
<comment type="caution">
    <text evidence="6">The sequence shown here is derived from an EMBL/GenBank/DDBJ whole genome shotgun (WGS) entry which is preliminary data.</text>
</comment>